<keyword evidence="5 6" id="KW-0413">Isomerase</keyword>
<keyword evidence="4 6" id="KW-0697">Rotamase</keyword>
<dbReference type="InterPro" id="IPR029000">
    <property type="entry name" value="Cyclophilin-like_dom_sf"/>
</dbReference>
<dbReference type="EC" id="5.2.1.8" evidence="3 6"/>
<dbReference type="EMBL" id="LIYD01000005">
    <property type="protein sequence ID" value="KOS05880.1"/>
    <property type="molecule type" value="Genomic_DNA"/>
</dbReference>
<evidence type="ECO:0000256" key="6">
    <source>
        <dbReference type="PROSITE-ProRule" id="PRU00277"/>
    </source>
</evidence>
<feature type="signal peptide" evidence="7">
    <location>
        <begin position="1"/>
        <end position="20"/>
    </location>
</feature>
<evidence type="ECO:0000313" key="11">
    <source>
        <dbReference type="Proteomes" id="UP000037755"/>
    </source>
</evidence>
<protein>
    <recommendedName>
        <fullName evidence="3 6">peptidylprolyl isomerase</fullName>
        <ecNumber evidence="3 6">5.2.1.8</ecNumber>
    </recommendedName>
</protein>
<dbReference type="SUPFAM" id="SSF54534">
    <property type="entry name" value="FKBP-like"/>
    <property type="match status" value="1"/>
</dbReference>
<evidence type="ECO:0000256" key="7">
    <source>
        <dbReference type="SAM" id="SignalP"/>
    </source>
</evidence>
<dbReference type="InterPro" id="IPR046357">
    <property type="entry name" value="PPIase_dom_sf"/>
</dbReference>
<sequence length="371" mass="39730">MTSLLLSLAALLFSCNNANVATTENTPDTTINQEPGDGLFAEMLTNKGTILLQLEFQKTPVTVANFISLAEGTNPAVSEQYKGKPYYDGLPFHRVISNFMIQGGDPNGNGTGGPGYKFKDEIDPSLKHTGPGILSMANAGPGTNGSQFFITHNATPHLDGRHTVFGHVVSGQDVVNAIVQGDKIVSLKIVRKGADAKKFDAAKVFANYYESIAAEKKKSEEMAAKAKADALKKFATLKKKATKTQSGLMYTVTNKTKNAKPAAGSTVYIHYAGYLADGTLFDSSYADISKAFGKYIEQKDMAGGYKPFPYVMGEKNLIPGFFEGLQLMAPGDKVTMFIPGHLGYGERGAPPAGIGPNADLIFEVEMKATQE</sequence>
<dbReference type="AlphaFoldDB" id="A0A0N0RQK9"/>
<dbReference type="PRINTS" id="PR00153">
    <property type="entry name" value="CSAPPISMRASE"/>
</dbReference>
<dbReference type="Pfam" id="PF00254">
    <property type="entry name" value="FKBP_C"/>
    <property type="match status" value="1"/>
</dbReference>
<dbReference type="InterPro" id="IPR044666">
    <property type="entry name" value="Cyclophilin_A-like"/>
</dbReference>
<dbReference type="Proteomes" id="UP000037755">
    <property type="component" value="Unassembled WGS sequence"/>
</dbReference>
<gene>
    <name evidence="10" type="ORF">AM493_07395</name>
</gene>
<evidence type="ECO:0000256" key="5">
    <source>
        <dbReference type="ARBA" id="ARBA00023235"/>
    </source>
</evidence>
<dbReference type="InterPro" id="IPR001179">
    <property type="entry name" value="PPIase_FKBP_dom"/>
</dbReference>
<dbReference type="PROSITE" id="PS50059">
    <property type="entry name" value="FKBP_PPIASE"/>
    <property type="match status" value="1"/>
</dbReference>
<comment type="similarity">
    <text evidence="2">Belongs to the cyclophilin-type PPIase family.</text>
</comment>
<evidence type="ECO:0000313" key="10">
    <source>
        <dbReference type="EMBL" id="KOS05880.1"/>
    </source>
</evidence>
<dbReference type="Gene3D" id="2.40.100.10">
    <property type="entry name" value="Cyclophilin-like"/>
    <property type="match status" value="1"/>
</dbReference>
<evidence type="ECO:0000256" key="1">
    <source>
        <dbReference type="ARBA" id="ARBA00000971"/>
    </source>
</evidence>
<dbReference type="SUPFAM" id="SSF50891">
    <property type="entry name" value="Cyclophilin-like"/>
    <property type="match status" value="1"/>
</dbReference>
<feature type="domain" description="PPIase FKBP-type" evidence="8">
    <location>
        <begin position="264"/>
        <end position="370"/>
    </location>
</feature>
<name>A0A0N0RQK9_9FLAO</name>
<comment type="caution">
    <text evidence="10">The sequence shown here is derived from an EMBL/GenBank/DDBJ whole genome shotgun (WGS) entry which is preliminary data.</text>
</comment>
<evidence type="ECO:0000259" key="8">
    <source>
        <dbReference type="PROSITE" id="PS50059"/>
    </source>
</evidence>
<keyword evidence="7" id="KW-0732">Signal</keyword>
<dbReference type="PANTHER" id="PTHR45625">
    <property type="entry name" value="PEPTIDYL-PROLYL CIS-TRANS ISOMERASE-RELATED"/>
    <property type="match status" value="1"/>
</dbReference>
<accession>A0A0N0RQK9</accession>
<reference evidence="10 11" key="1">
    <citation type="submission" date="2015-08" db="EMBL/GenBank/DDBJ databases">
        <title>Whole genome sequence of Flavobacterium akiainvivens IK-1T, from decaying Wikstroemia oahuensis, an endemic Hawaiian shrub.</title>
        <authorList>
            <person name="Wan X."/>
            <person name="Hou S."/>
            <person name="Saito J."/>
            <person name="Donachie S."/>
        </authorList>
    </citation>
    <scope>NUCLEOTIDE SEQUENCE [LARGE SCALE GENOMIC DNA]</scope>
    <source>
        <strain evidence="10 11">IK-1</strain>
    </source>
</reference>
<dbReference type="PROSITE" id="PS50072">
    <property type="entry name" value="CSA_PPIASE_2"/>
    <property type="match status" value="1"/>
</dbReference>
<dbReference type="GO" id="GO:0003755">
    <property type="term" value="F:peptidyl-prolyl cis-trans isomerase activity"/>
    <property type="evidence" value="ECO:0007669"/>
    <property type="project" value="UniProtKB-KW"/>
</dbReference>
<proteinExistence type="inferred from homology"/>
<evidence type="ECO:0000256" key="3">
    <source>
        <dbReference type="ARBA" id="ARBA00013194"/>
    </source>
</evidence>
<comment type="catalytic activity">
    <reaction evidence="1 6">
        <text>[protein]-peptidylproline (omega=180) = [protein]-peptidylproline (omega=0)</text>
        <dbReference type="Rhea" id="RHEA:16237"/>
        <dbReference type="Rhea" id="RHEA-COMP:10747"/>
        <dbReference type="Rhea" id="RHEA-COMP:10748"/>
        <dbReference type="ChEBI" id="CHEBI:83833"/>
        <dbReference type="ChEBI" id="CHEBI:83834"/>
        <dbReference type="EC" id="5.2.1.8"/>
    </reaction>
</comment>
<feature type="chain" id="PRO_5005857628" description="peptidylprolyl isomerase" evidence="7">
    <location>
        <begin position="21"/>
        <end position="371"/>
    </location>
</feature>
<evidence type="ECO:0000259" key="9">
    <source>
        <dbReference type="PROSITE" id="PS50072"/>
    </source>
</evidence>
<feature type="domain" description="PPIase cyclophilin-type" evidence="9">
    <location>
        <begin position="48"/>
        <end position="178"/>
    </location>
</feature>
<dbReference type="Gene3D" id="3.10.50.40">
    <property type="match status" value="1"/>
</dbReference>
<dbReference type="STRING" id="1202724.AM493_07395"/>
<dbReference type="PANTHER" id="PTHR45625:SF4">
    <property type="entry name" value="PEPTIDYLPROLYL ISOMERASE DOMAIN AND WD REPEAT-CONTAINING PROTEIN 1"/>
    <property type="match status" value="1"/>
</dbReference>
<dbReference type="PATRIC" id="fig|1202724.3.peg.1539"/>
<dbReference type="Pfam" id="PF00160">
    <property type="entry name" value="Pro_isomerase"/>
    <property type="match status" value="1"/>
</dbReference>
<keyword evidence="11" id="KW-1185">Reference proteome</keyword>
<dbReference type="CDD" id="cd00317">
    <property type="entry name" value="cyclophilin"/>
    <property type="match status" value="1"/>
</dbReference>
<dbReference type="GO" id="GO:0006457">
    <property type="term" value="P:protein folding"/>
    <property type="evidence" value="ECO:0007669"/>
    <property type="project" value="InterPro"/>
</dbReference>
<evidence type="ECO:0000256" key="4">
    <source>
        <dbReference type="ARBA" id="ARBA00023110"/>
    </source>
</evidence>
<dbReference type="InterPro" id="IPR002130">
    <property type="entry name" value="Cyclophilin-type_PPIase_dom"/>
</dbReference>
<organism evidence="10 11">
    <name type="scientific">Flavobacterium akiainvivens</name>
    <dbReference type="NCBI Taxonomy" id="1202724"/>
    <lineage>
        <taxon>Bacteria</taxon>
        <taxon>Pseudomonadati</taxon>
        <taxon>Bacteroidota</taxon>
        <taxon>Flavobacteriia</taxon>
        <taxon>Flavobacteriales</taxon>
        <taxon>Flavobacteriaceae</taxon>
        <taxon>Flavobacterium</taxon>
    </lineage>
</organism>
<evidence type="ECO:0000256" key="2">
    <source>
        <dbReference type="ARBA" id="ARBA00007365"/>
    </source>
</evidence>
<dbReference type="PROSITE" id="PS00170">
    <property type="entry name" value="CSA_PPIASE_1"/>
    <property type="match status" value="1"/>
</dbReference>
<dbReference type="InterPro" id="IPR020892">
    <property type="entry name" value="Cyclophilin-type_PPIase_CS"/>
</dbReference>